<evidence type="ECO:0000313" key="1">
    <source>
        <dbReference type="EMBL" id="KAF2467390.1"/>
    </source>
</evidence>
<organism evidence="1 2">
    <name type="scientific">Lindgomyces ingoldianus</name>
    <dbReference type="NCBI Taxonomy" id="673940"/>
    <lineage>
        <taxon>Eukaryota</taxon>
        <taxon>Fungi</taxon>
        <taxon>Dikarya</taxon>
        <taxon>Ascomycota</taxon>
        <taxon>Pezizomycotina</taxon>
        <taxon>Dothideomycetes</taxon>
        <taxon>Pleosporomycetidae</taxon>
        <taxon>Pleosporales</taxon>
        <taxon>Lindgomycetaceae</taxon>
        <taxon>Lindgomyces</taxon>
    </lineage>
</organism>
<keyword evidence="2" id="KW-1185">Reference proteome</keyword>
<evidence type="ECO:0000313" key="2">
    <source>
        <dbReference type="Proteomes" id="UP000799755"/>
    </source>
</evidence>
<gene>
    <name evidence="1" type="ORF">BDR25DRAFT_358501</name>
</gene>
<dbReference type="Proteomes" id="UP000799755">
    <property type="component" value="Unassembled WGS sequence"/>
</dbReference>
<proteinExistence type="predicted"/>
<comment type="caution">
    <text evidence="1">The sequence shown here is derived from an EMBL/GenBank/DDBJ whole genome shotgun (WGS) entry which is preliminary data.</text>
</comment>
<dbReference type="EMBL" id="MU003520">
    <property type="protein sequence ID" value="KAF2467390.1"/>
    <property type="molecule type" value="Genomic_DNA"/>
</dbReference>
<reference evidence="1" key="1">
    <citation type="journal article" date="2020" name="Stud. Mycol.">
        <title>101 Dothideomycetes genomes: a test case for predicting lifestyles and emergence of pathogens.</title>
        <authorList>
            <person name="Haridas S."/>
            <person name="Albert R."/>
            <person name="Binder M."/>
            <person name="Bloem J."/>
            <person name="Labutti K."/>
            <person name="Salamov A."/>
            <person name="Andreopoulos B."/>
            <person name="Baker S."/>
            <person name="Barry K."/>
            <person name="Bills G."/>
            <person name="Bluhm B."/>
            <person name="Cannon C."/>
            <person name="Castanera R."/>
            <person name="Culley D."/>
            <person name="Daum C."/>
            <person name="Ezra D."/>
            <person name="Gonzalez J."/>
            <person name="Henrissat B."/>
            <person name="Kuo A."/>
            <person name="Liang C."/>
            <person name="Lipzen A."/>
            <person name="Lutzoni F."/>
            <person name="Magnuson J."/>
            <person name="Mondo S."/>
            <person name="Nolan M."/>
            <person name="Ohm R."/>
            <person name="Pangilinan J."/>
            <person name="Park H.-J."/>
            <person name="Ramirez L."/>
            <person name="Alfaro M."/>
            <person name="Sun H."/>
            <person name="Tritt A."/>
            <person name="Yoshinaga Y."/>
            <person name="Zwiers L.-H."/>
            <person name="Turgeon B."/>
            <person name="Goodwin S."/>
            <person name="Spatafora J."/>
            <person name="Crous P."/>
            <person name="Grigoriev I."/>
        </authorList>
    </citation>
    <scope>NUCLEOTIDE SEQUENCE</scope>
    <source>
        <strain evidence="1">ATCC 200398</strain>
    </source>
</reference>
<protein>
    <submittedName>
        <fullName evidence="1">Uncharacterized protein</fullName>
    </submittedName>
</protein>
<accession>A0ACB6QMQ4</accession>
<name>A0ACB6QMQ4_9PLEO</name>
<sequence>MKILHTSFSRLAGFTHGSGDNPYVARHITPSQPSSEAEKTLLPLICLIEYVCGNFCYPKMMEANKMDGLVGETRTLPASSPSQCPLFSPPNSCTSPPTPPTAAIPLSWFSHFSWAARSIALTGVLERLQTGRVRLLHLPLAMRTKGHLILDDRDMSGSVGKRIGESSFPTYVVLLLRSDVIGDVAKGGVVMQQFGSTAIGRERATANCLERP</sequence>